<proteinExistence type="predicted"/>
<evidence type="ECO:0000256" key="4">
    <source>
        <dbReference type="ARBA" id="ARBA00022833"/>
    </source>
</evidence>
<dbReference type="PANTHER" id="PTHR46179:SF13">
    <property type="entry name" value="C2H2-TYPE DOMAIN-CONTAINING PROTEIN"/>
    <property type="match status" value="1"/>
</dbReference>
<feature type="compositionally biased region" description="Low complexity" evidence="9">
    <location>
        <begin position="698"/>
        <end position="718"/>
    </location>
</feature>
<dbReference type="InterPro" id="IPR057026">
    <property type="entry name" value="Znf-C2H2_ascomycetes"/>
</dbReference>
<feature type="compositionally biased region" description="Low complexity" evidence="9">
    <location>
        <begin position="544"/>
        <end position="560"/>
    </location>
</feature>
<dbReference type="Pfam" id="PF00096">
    <property type="entry name" value="zf-C2H2"/>
    <property type="match status" value="2"/>
</dbReference>
<organism evidence="11">
    <name type="scientific">Bionectria ochroleuca</name>
    <name type="common">Gliocladium roseum</name>
    <dbReference type="NCBI Taxonomy" id="29856"/>
    <lineage>
        <taxon>Eukaryota</taxon>
        <taxon>Fungi</taxon>
        <taxon>Dikarya</taxon>
        <taxon>Ascomycota</taxon>
        <taxon>Pezizomycotina</taxon>
        <taxon>Sordariomycetes</taxon>
        <taxon>Hypocreomycetidae</taxon>
        <taxon>Hypocreales</taxon>
        <taxon>Bionectriaceae</taxon>
        <taxon>Clonostachys</taxon>
    </lineage>
</organism>
<evidence type="ECO:0000256" key="7">
    <source>
        <dbReference type="ARBA" id="ARBA00023242"/>
    </source>
</evidence>
<dbReference type="GO" id="GO:0005634">
    <property type="term" value="C:nucleus"/>
    <property type="evidence" value="ECO:0007669"/>
    <property type="project" value="UniProtKB-SubCell"/>
</dbReference>
<evidence type="ECO:0000256" key="9">
    <source>
        <dbReference type="SAM" id="MobiDB-lite"/>
    </source>
</evidence>
<protein>
    <recommendedName>
        <fullName evidence="10">C2H2-type domain-containing protein</fullName>
    </recommendedName>
</protein>
<gene>
    <name evidence="11" type="ORF">BN869_000012783_1</name>
</gene>
<feature type="domain" description="C2H2-type" evidence="10">
    <location>
        <begin position="308"/>
        <end position="335"/>
    </location>
</feature>
<keyword evidence="5" id="KW-0805">Transcription regulation</keyword>
<dbReference type="SMART" id="SM00355">
    <property type="entry name" value="ZnF_C2H2"/>
    <property type="match status" value="8"/>
</dbReference>
<evidence type="ECO:0000256" key="5">
    <source>
        <dbReference type="ARBA" id="ARBA00023015"/>
    </source>
</evidence>
<evidence type="ECO:0000256" key="6">
    <source>
        <dbReference type="ARBA" id="ARBA00023163"/>
    </source>
</evidence>
<keyword evidence="3 8" id="KW-0863">Zinc-finger</keyword>
<reference evidence="11" key="1">
    <citation type="submission" date="2015-01" db="EMBL/GenBank/DDBJ databases">
        <authorList>
            <person name="Durling Mikael"/>
        </authorList>
    </citation>
    <scope>NUCLEOTIDE SEQUENCE</scope>
</reference>
<dbReference type="InterPro" id="IPR036236">
    <property type="entry name" value="Znf_C2H2_sf"/>
</dbReference>
<feature type="domain" description="C2H2-type" evidence="10">
    <location>
        <begin position="818"/>
        <end position="846"/>
    </location>
</feature>
<feature type="region of interest" description="Disordered" evidence="9">
    <location>
        <begin position="543"/>
        <end position="635"/>
    </location>
</feature>
<accession>A0A0B7KP98</accession>
<comment type="subcellular location">
    <subcellularLocation>
        <location evidence="1">Nucleus</location>
    </subcellularLocation>
</comment>
<keyword evidence="6" id="KW-0804">Transcription</keyword>
<dbReference type="Gene3D" id="3.30.160.60">
    <property type="entry name" value="Classic Zinc Finger"/>
    <property type="match status" value="3"/>
</dbReference>
<evidence type="ECO:0000259" key="10">
    <source>
        <dbReference type="PROSITE" id="PS50157"/>
    </source>
</evidence>
<dbReference type="Pfam" id="PF24537">
    <property type="entry name" value="zf-C2H2_fungi"/>
    <property type="match status" value="1"/>
</dbReference>
<feature type="region of interest" description="Disordered" evidence="9">
    <location>
        <begin position="668"/>
        <end position="781"/>
    </location>
</feature>
<evidence type="ECO:0000256" key="8">
    <source>
        <dbReference type="PROSITE-ProRule" id="PRU00042"/>
    </source>
</evidence>
<feature type="domain" description="C2H2-type" evidence="10">
    <location>
        <begin position="365"/>
        <end position="394"/>
    </location>
</feature>
<name>A0A0B7KP98_BIOOC</name>
<sequence>MHLGAFLLFAPPLYVTFDKDKDNTVDNSEDRPGNDAACAPQGPTATELVAACVLLQLANPEGRTLIEVATEDQCMQLQALNGEADSAEWITKQNEVLDDSGYGKSIDGTLIHGDNQVMPPRPDVFGQQPKSQSSANTPMSSDGLNCYCCETTWKNESKLRPFICDRNGCSKKEVGFATNNELVRHKRTVHGDNLKTTFICTRGDCAKENPPKRWPRADNFRAHLKRVHKIEQVSVIDLQHYSTSSESVAEGGPFATLDDDTENEKVGVEINEDKFGKSFNGLDLATMLQAALRQKREASQSSASIKGPECNTCGEKFRRPCDLRKHIKRHEKPYGCTFYLCKKTFGSKNDWKRHEGRQHPPPEMWECETNCGKVFGSRDLFKLHLEDLHHEMSPPIKEAKLEDNRSASSFWCGFCCCIVRVVSDTSDPQGVRFDHIGDHFMGRRDQSTRNISEWLYIENTSTEREVTTAERAPSSQGNVRKRKLNAASDARPPKQLRWPSIERSRDIFLPFEFGLYHKRFQFQPPAGDIDSIKKNLNQIHSIDRSPPIDSLSSLSSLSSRPPERYPSVLSMPHQLPFHPQPLELSRLSEPSSFSPRSTPFSHTGRRSPQESVDMDRSPRTRSSRNNSDDTSVHGGYEYYGAEEMEIEETSSLKRLQLGDICLAGQKRRAPSDDLLQRGEANPRGSPTPRLATISQGVPIPSLSRSSSYISNISVGPSSAATYDRRSPRGQSPSGISPTSTASPYTTPKSLNPSPRGSISGRATGHHRNVSGASPRKIPEIQKPGLKMQGFFICECCPKKPKKFETAEDLKAHEAEKQYNCQYCGNRFKNKNEAERHQNSLHVRRHSWSCSALKDYNRPYEADTCGYCGEDFARSGRGPGSNGPRYITERDWEERSRHLQDYHKFGECNTSKKFFRADHFRQHLKHSHAGASGKWTNMLETACMINEEPVQHR</sequence>
<evidence type="ECO:0000256" key="1">
    <source>
        <dbReference type="ARBA" id="ARBA00004123"/>
    </source>
</evidence>
<dbReference type="SUPFAM" id="SSF57667">
    <property type="entry name" value="beta-beta-alpha zinc fingers"/>
    <property type="match status" value="2"/>
</dbReference>
<evidence type="ECO:0000313" key="11">
    <source>
        <dbReference type="EMBL" id="CEO56725.1"/>
    </source>
</evidence>
<dbReference type="PANTHER" id="PTHR46179">
    <property type="entry name" value="ZINC FINGER PROTEIN"/>
    <property type="match status" value="1"/>
</dbReference>
<dbReference type="EMBL" id="CDPU01000073">
    <property type="protein sequence ID" value="CEO56725.1"/>
    <property type="molecule type" value="Genomic_DNA"/>
</dbReference>
<dbReference type="InterPro" id="IPR013087">
    <property type="entry name" value="Znf_C2H2_type"/>
</dbReference>
<dbReference type="GO" id="GO:0006357">
    <property type="term" value="P:regulation of transcription by RNA polymerase II"/>
    <property type="evidence" value="ECO:0007669"/>
    <property type="project" value="TreeGrafter"/>
</dbReference>
<dbReference type="PROSITE" id="PS50157">
    <property type="entry name" value="ZINC_FINGER_C2H2_2"/>
    <property type="match status" value="3"/>
</dbReference>
<evidence type="ECO:0000256" key="2">
    <source>
        <dbReference type="ARBA" id="ARBA00022723"/>
    </source>
</evidence>
<dbReference type="InterPro" id="IPR051061">
    <property type="entry name" value="Zinc_finger_trans_reg"/>
</dbReference>
<keyword evidence="4" id="KW-0862">Zinc</keyword>
<feature type="compositionally biased region" description="Low complexity" evidence="9">
    <location>
        <begin position="581"/>
        <end position="601"/>
    </location>
</feature>
<dbReference type="GO" id="GO:0008270">
    <property type="term" value="F:zinc ion binding"/>
    <property type="evidence" value="ECO:0007669"/>
    <property type="project" value="UniProtKB-KW"/>
</dbReference>
<evidence type="ECO:0000256" key="3">
    <source>
        <dbReference type="ARBA" id="ARBA00022771"/>
    </source>
</evidence>
<keyword evidence="2" id="KW-0479">Metal-binding</keyword>
<dbReference type="AlphaFoldDB" id="A0A0B7KP98"/>
<keyword evidence="7" id="KW-0539">Nucleus</keyword>
<feature type="compositionally biased region" description="Low complexity" evidence="9">
    <location>
        <begin position="736"/>
        <end position="749"/>
    </location>
</feature>
<dbReference type="PROSITE" id="PS00028">
    <property type="entry name" value="ZINC_FINGER_C2H2_1"/>
    <property type="match status" value="4"/>
</dbReference>
<feature type="region of interest" description="Disordered" evidence="9">
    <location>
        <begin position="465"/>
        <end position="496"/>
    </location>
</feature>